<keyword evidence="6" id="KW-0812">Transmembrane</keyword>
<keyword evidence="1" id="KW-0134">Cell wall</keyword>
<feature type="signal peptide" evidence="7">
    <location>
        <begin position="1"/>
        <end position="50"/>
    </location>
</feature>
<feature type="compositionally biased region" description="Polar residues" evidence="5">
    <location>
        <begin position="319"/>
        <end position="328"/>
    </location>
</feature>
<dbReference type="Gene3D" id="3.40.50.410">
    <property type="entry name" value="von Willebrand factor, type A domain"/>
    <property type="match status" value="1"/>
</dbReference>
<sequence>MRVQKTPTRKRRGGGIRFKSVIDGGMKRALKVGVTLIASLAMLTSGTALAAEKPSADAKRADANTSGTYAESLGKNNSTRYAGRVWNDKTVSDSDMAFSGQTADGQSQSYTIEQGESNFLVTYSTLATSQTIIGQHPTDTVFILDFSTSMTWGYQTDHESVARQDSRIQAMVDSVNSAIGTLVHASGQNRIGIAVFNGRSTQLVPLTTAEEILQHVSNGQYLEITNYSYTSGKDGGTATVHSNINNATTTTDGGTNIQAGLFAGMSMLANSNDTTVTVAGESVTRIPNVVLMSDGAPTTFSSSTDASYYDEDDHWRRGQITNDTNLNTDRPVESGSWWSTSSGEAIGSGNNDDPDSADGFTTLLMAAYYKNRINDHYYSSGDGTANIYTIGFGTDVQTPQMVAMANLVLNPAEHLGVETDFPEVNAVASAWQTYSNGEEPVVHAPIGHGNNTTLVDYEVERPADKYAPTSLEYPTQAFSAADGDQLNQIFQQIASLITDQAKAPTKVDGGLDSSGYITYTDPIGEYMNVDSVKALLWAGTLFDKVGSTSDGNGTHYTFETKDGSDIISSPINGIQYSTEIIEVTVATDVQTGRQTLTVRIPAAAIPLRVNTVTLDGNGGVESNTSNNAYPLRLIYGVSLNDDILNENGVLNTSSDVGSEYIEKHPGDTAGSVSFYTNLYSGKQFSGNDLVNGNGTTVGDANVTFQPADDNPFYFVQENIPLYVDGSASGSYNSTTQELEKPQPATESIDPATTYYFPITFYEETNKVKKWVARPGSQLQRYVDATGTAGQLEIQQGSPRLGNLTDLSRPKASDGNATGTAAQRLYPTFEANGADPHNGQFRVYLGNNGSLQVPTVQPTTLTVDQALAVTKHLQGKELSDDTNADNNFEFTVAPQQTMDDSGKTVTTAEDAGAKLQPSDTSDGSNDGTLHFNNDAASMVDGTSTSVMHPITQGLTFTVDDINKAYTYKVAEVVPGDHPVGYDYDETTHTVVYSVSRQNSQLVIEVTVDGVSVDLNAATPTVEFNNTYIPPVSVLPLTGGDATARNFAMVGGGVLLLAGVAWLLARRRRV</sequence>
<feature type="compositionally biased region" description="Polar residues" evidence="5">
    <location>
        <begin position="897"/>
        <end position="906"/>
    </location>
</feature>
<accession>A0A087CQA5</accession>
<keyword evidence="6" id="KW-1133">Transmembrane helix</keyword>
<evidence type="ECO:0000256" key="3">
    <source>
        <dbReference type="ARBA" id="ARBA00022729"/>
    </source>
</evidence>
<dbReference type="PROSITE" id="PS50234">
    <property type="entry name" value="VWFA"/>
    <property type="match status" value="1"/>
</dbReference>
<dbReference type="CDD" id="cd00198">
    <property type="entry name" value="vWFA"/>
    <property type="match status" value="1"/>
</dbReference>
<dbReference type="InterPro" id="IPR019931">
    <property type="entry name" value="LPXTG_anchor"/>
</dbReference>
<evidence type="ECO:0000259" key="9">
    <source>
        <dbReference type="PROSITE" id="PS50847"/>
    </source>
</evidence>
<dbReference type="NCBIfam" id="TIGR01167">
    <property type="entry name" value="LPXTG_anchor"/>
    <property type="match status" value="1"/>
</dbReference>
<dbReference type="InterPro" id="IPR036465">
    <property type="entry name" value="vWFA_dom_sf"/>
</dbReference>
<evidence type="ECO:0000256" key="7">
    <source>
        <dbReference type="SAM" id="SignalP"/>
    </source>
</evidence>
<feature type="transmembrane region" description="Helical" evidence="6">
    <location>
        <begin position="1045"/>
        <end position="1063"/>
    </location>
</feature>
<dbReference type="InterPro" id="IPR038174">
    <property type="entry name" value="Strep_pil_link_sf"/>
</dbReference>
<organism evidence="10 11">
    <name type="scientific">Bifidobacterium pullorum subsp. saeculare DSM 6531 = LMG 14934</name>
    <dbReference type="NCBI Taxonomy" id="1437611"/>
    <lineage>
        <taxon>Bacteria</taxon>
        <taxon>Bacillati</taxon>
        <taxon>Actinomycetota</taxon>
        <taxon>Actinomycetes</taxon>
        <taxon>Bifidobacteriales</taxon>
        <taxon>Bifidobacteriaceae</taxon>
        <taxon>Bifidobacterium</taxon>
    </lineage>
</organism>
<dbReference type="Proteomes" id="UP000029040">
    <property type="component" value="Unassembled WGS sequence"/>
</dbReference>
<feature type="compositionally biased region" description="Low complexity" evidence="5">
    <location>
        <begin position="333"/>
        <end position="344"/>
    </location>
</feature>
<reference evidence="10 11" key="1">
    <citation type="submission" date="2014-03" db="EMBL/GenBank/DDBJ databases">
        <title>Genomics of Bifidobacteria.</title>
        <authorList>
            <person name="Ventura M."/>
            <person name="Milani C."/>
            <person name="Lugli G.A."/>
        </authorList>
    </citation>
    <scope>NUCLEOTIDE SEQUENCE [LARGE SCALE GENOMIC DNA]</scope>
    <source>
        <strain evidence="10 11">LMG 14934</strain>
    </source>
</reference>
<feature type="domain" description="Gram-positive cocci surface proteins LPxTG" evidence="9">
    <location>
        <begin position="1033"/>
        <end position="1068"/>
    </location>
</feature>
<feature type="region of interest" description="Disordered" evidence="5">
    <location>
        <begin position="897"/>
        <end position="924"/>
    </location>
</feature>
<dbReference type="InterPro" id="IPR002035">
    <property type="entry name" value="VWF_A"/>
</dbReference>
<dbReference type="Pfam" id="PF12892">
    <property type="entry name" value="FctA"/>
    <property type="match status" value="1"/>
</dbReference>
<dbReference type="InterPro" id="IPR022464">
    <property type="entry name" value="Strep_pil_isopept_link"/>
</dbReference>
<feature type="region of interest" description="Disordered" evidence="5">
    <location>
        <begin position="319"/>
        <end position="354"/>
    </location>
</feature>
<evidence type="ECO:0000256" key="6">
    <source>
        <dbReference type="SAM" id="Phobius"/>
    </source>
</evidence>
<dbReference type="Gene3D" id="2.60.40.3050">
    <property type="match status" value="1"/>
</dbReference>
<keyword evidence="4" id="KW-0572">Peptidoglycan-anchor</keyword>
<evidence type="ECO:0000256" key="2">
    <source>
        <dbReference type="ARBA" id="ARBA00022525"/>
    </source>
</evidence>
<evidence type="ECO:0000256" key="5">
    <source>
        <dbReference type="SAM" id="MobiDB-lite"/>
    </source>
</evidence>
<name>A0A087CQA5_9BIFI</name>
<comment type="caution">
    <text evidence="10">The sequence shown here is derived from an EMBL/GenBank/DDBJ whole genome shotgun (WGS) entry which is preliminary data.</text>
</comment>
<keyword evidence="6" id="KW-0472">Membrane</keyword>
<evidence type="ECO:0000259" key="8">
    <source>
        <dbReference type="PROSITE" id="PS50234"/>
    </source>
</evidence>
<feature type="chain" id="PRO_5001819538" evidence="7">
    <location>
        <begin position="51"/>
        <end position="1068"/>
    </location>
</feature>
<gene>
    <name evidence="10" type="ORF">BSAE_1308</name>
</gene>
<feature type="domain" description="VWFA" evidence="8">
    <location>
        <begin position="139"/>
        <end position="396"/>
    </location>
</feature>
<keyword evidence="3 7" id="KW-0732">Signal</keyword>
<evidence type="ECO:0000313" key="10">
    <source>
        <dbReference type="EMBL" id="KFI85455.1"/>
    </source>
</evidence>
<dbReference type="PROSITE" id="PS50847">
    <property type="entry name" value="GRAM_POS_ANCHORING"/>
    <property type="match status" value="1"/>
</dbReference>
<dbReference type="SUPFAM" id="SSF53300">
    <property type="entry name" value="vWA-like"/>
    <property type="match status" value="1"/>
</dbReference>
<proteinExistence type="predicted"/>
<protein>
    <submittedName>
        <fullName evidence="10">Uncharacterized protein</fullName>
    </submittedName>
</protein>
<evidence type="ECO:0000313" key="11">
    <source>
        <dbReference type="Proteomes" id="UP000029040"/>
    </source>
</evidence>
<evidence type="ECO:0000256" key="1">
    <source>
        <dbReference type="ARBA" id="ARBA00022512"/>
    </source>
</evidence>
<feature type="region of interest" description="Disordered" evidence="5">
    <location>
        <begin position="798"/>
        <end position="817"/>
    </location>
</feature>
<evidence type="ECO:0000256" key="4">
    <source>
        <dbReference type="ARBA" id="ARBA00023088"/>
    </source>
</evidence>
<dbReference type="SMART" id="SM00327">
    <property type="entry name" value="VWA"/>
    <property type="match status" value="1"/>
</dbReference>
<dbReference type="EMBL" id="JGZM01000008">
    <property type="protein sequence ID" value="KFI85455.1"/>
    <property type="molecule type" value="Genomic_DNA"/>
</dbReference>
<dbReference type="AlphaFoldDB" id="A0A087CQA5"/>
<keyword evidence="2" id="KW-0964">Secreted</keyword>